<dbReference type="RefSeq" id="WP_134752226.1">
    <property type="nucleotide sequence ID" value="NZ_CP038149.1"/>
</dbReference>
<keyword evidence="3" id="KW-1185">Reference proteome</keyword>
<dbReference type="Proteomes" id="UP000295727">
    <property type="component" value="Chromosome 2"/>
</dbReference>
<dbReference type="OrthoDB" id="9130285at2"/>
<keyword evidence="1" id="KW-0732">Signal</keyword>
<reference evidence="2 3" key="1">
    <citation type="submission" date="2019-03" db="EMBL/GenBank/DDBJ databases">
        <title>Paraburkholderia sp. 7MH5, isolated from subtropical forest soil.</title>
        <authorList>
            <person name="Gao Z.-H."/>
            <person name="Qiu L.-H."/>
        </authorList>
    </citation>
    <scope>NUCLEOTIDE SEQUENCE [LARGE SCALE GENOMIC DNA]</scope>
    <source>
        <strain evidence="2 3">7MH5</strain>
    </source>
</reference>
<dbReference type="KEGG" id="ppai:E1956_19995"/>
<feature type="signal peptide" evidence="1">
    <location>
        <begin position="1"/>
        <end position="25"/>
    </location>
</feature>
<protein>
    <submittedName>
        <fullName evidence="2">Uncharacterized protein</fullName>
    </submittedName>
</protein>
<dbReference type="EMBL" id="CP038149">
    <property type="protein sequence ID" value="QBQ99464.1"/>
    <property type="molecule type" value="Genomic_DNA"/>
</dbReference>
<sequence length="181" mass="19182">MKSKHLTVLPATAIVLLLLSVGARAASTCSAEMLKGTYAFSAQGEVLGLIDPQGKTHLFATPSVLDDVAIVTFDGVAHFTRTDFGNINGVPKTTDFNSDQMGAYTVKPDCTGTMTIKYPSGVELDLRMVIGDDGTVVKALIATETVPSSTPAEDKTPCESSCGQAVQVTFEGKKVFREHHD</sequence>
<organism evidence="2 3">
    <name type="scientific">Paraburkholderia pallida</name>
    <dbReference type="NCBI Taxonomy" id="2547399"/>
    <lineage>
        <taxon>Bacteria</taxon>
        <taxon>Pseudomonadati</taxon>
        <taxon>Pseudomonadota</taxon>
        <taxon>Betaproteobacteria</taxon>
        <taxon>Burkholderiales</taxon>
        <taxon>Burkholderiaceae</taxon>
        <taxon>Paraburkholderia</taxon>
    </lineage>
</organism>
<dbReference type="AlphaFoldDB" id="A0A4P7CZ01"/>
<evidence type="ECO:0000313" key="2">
    <source>
        <dbReference type="EMBL" id="QBQ99464.1"/>
    </source>
</evidence>
<feature type="chain" id="PRO_5020857799" evidence="1">
    <location>
        <begin position="26"/>
        <end position="181"/>
    </location>
</feature>
<gene>
    <name evidence="2" type="ORF">E1956_19995</name>
</gene>
<evidence type="ECO:0000256" key="1">
    <source>
        <dbReference type="SAM" id="SignalP"/>
    </source>
</evidence>
<accession>A0A4P7CZ01</accession>
<evidence type="ECO:0000313" key="3">
    <source>
        <dbReference type="Proteomes" id="UP000295727"/>
    </source>
</evidence>
<name>A0A4P7CZ01_9BURK</name>
<proteinExistence type="predicted"/>